<proteinExistence type="predicted"/>
<feature type="compositionally biased region" description="Polar residues" evidence="1">
    <location>
        <begin position="23"/>
        <end position="52"/>
    </location>
</feature>
<dbReference type="Proteomes" id="UP000503462">
    <property type="component" value="Chromosome 1"/>
</dbReference>
<keyword evidence="2" id="KW-0472">Membrane</keyword>
<dbReference type="CDD" id="cd02440">
    <property type="entry name" value="AdoMet_MTases"/>
    <property type="match status" value="1"/>
</dbReference>
<dbReference type="SUPFAM" id="SSF53335">
    <property type="entry name" value="S-adenosyl-L-methionine-dependent methyltransferases"/>
    <property type="match status" value="1"/>
</dbReference>
<name>A0A6H0XJI3_9PEZI</name>
<feature type="transmembrane region" description="Helical" evidence="2">
    <location>
        <begin position="68"/>
        <end position="89"/>
    </location>
</feature>
<evidence type="ECO:0000313" key="3">
    <source>
        <dbReference type="EMBL" id="QIW94800.1"/>
    </source>
</evidence>
<evidence type="ECO:0000256" key="2">
    <source>
        <dbReference type="SAM" id="Phobius"/>
    </source>
</evidence>
<evidence type="ECO:0000313" key="4">
    <source>
        <dbReference type="Proteomes" id="UP000503462"/>
    </source>
</evidence>
<accession>A0A6H0XJI3</accession>
<gene>
    <name evidence="3" type="ORF">AMS68_000318</name>
</gene>
<keyword evidence="4" id="KW-1185">Reference proteome</keyword>
<sequence>MLGLRSRAHRHVAVTIARGLRTRPNQTSSTIPLSAQPQQKPTSSKPRATNNIKGDADLKRRKEWHRKFGMYGAFAVALVMGAYCSRLAITIYSAGNEDAAKDVSQQKDVAERYNEIADNFDGDVNFSEWSMGILKHRKNIAKMCTGNVLEVSCGTGRNLGYYQLDDKDRAIKSLTFIDLSPQMVQVCKRKFLALRATRRAPKADPMEVRFVAGSALDEMPLAPDGKKYDTIVQTMGLCSTASPVELVVNMARHLDLSNPDARIILLEHGRSHYSWLNKVMDSSAQKHAENYGCWYNRELNELVSEAALQTGLEIVGTKRFDLGTTYLYELRPGPHAVAKLETIPAAPADGAHLNHRA</sequence>
<dbReference type="OrthoDB" id="416496at2759"/>
<evidence type="ECO:0000256" key="1">
    <source>
        <dbReference type="SAM" id="MobiDB-lite"/>
    </source>
</evidence>
<protein>
    <recommendedName>
        <fullName evidence="5">Methyltransferase domain-containing protein</fullName>
    </recommendedName>
</protein>
<dbReference type="GO" id="GO:0008168">
    <property type="term" value="F:methyltransferase activity"/>
    <property type="evidence" value="ECO:0007669"/>
    <property type="project" value="TreeGrafter"/>
</dbReference>
<dbReference type="Pfam" id="PF13489">
    <property type="entry name" value="Methyltransf_23"/>
    <property type="match status" value="1"/>
</dbReference>
<keyword evidence="2" id="KW-0812">Transmembrane</keyword>
<evidence type="ECO:0008006" key="5">
    <source>
        <dbReference type="Google" id="ProtNLM"/>
    </source>
</evidence>
<keyword evidence="2" id="KW-1133">Transmembrane helix</keyword>
<dbReference type="Gene3D" id="3.40.50.150">
    <property type="entry name" value="Vaccinia Virus protein VP39"/>
    <property type="match status" value="1"/>
</dbReference>
<dbReference type="AlphaFoldDB" id="A0A6H0XJI3"/>
<organism evidence="3 4">
    <name type="scientific">Peltaster fructicola</name>
    <dbReference type="NCBI Taxonomy" id="286661"/>
    <lineage>
        <taxon>Eukaryota</taxon>
        <taxon>Fungi</taxon>
        <taxon>Dikarya</taxon>
        <taxon>Ascomycota</taxon>
        <taxon>Pezizomycotina</taxon>
        <taxon>Dothideomycetes</taxon>
        <taxon>Dothideomycetes incertae sedis</taxon>
        <taxon>Peltaster</taxon>
    </lineage>
</organism>
<reference evidence="3 4" key="1">
    <citation type="journal article" date="2016" name="Sci. Rep.">
        <title>Peltaster fructicola genome reveals evolution from an invasive phytopathogen to an ectophytic parasite.</title>
        <authorList>
            <person name="Xu C."/>
            <person name="Chen H."/>
            <person name="Gleason M.L."/>
            <person name="Xu J.R."/>
            <person name="Liu H."/>
            <person name="Zhang R."/>
            <person name="Sun G."/>
        </authorList>
    </citation>
    <scope>NUCLEOTIDE SEQUENCE [LARGE SCALE GENOMIC DNA]</scope>
    <source>
        <strain evidence="3 4">LNHT1506</strain>
    </source>
</reference>
<dbReference type="PANTHER" id="PTHR42912:SF83">
    <property type="entry name" value="METHYLTRANSFERASE TYPE 11 DOMAIN-CONTAINING PROTEIN"/>
    <property type="match status" value="1"/>
</dbReference>
<dbReference type="PANTHER" id="PTHR42912">
    <property type="entry name" value="METHYLTRANSFERASE"/>
    <property type="match status" value="1"/>
</dbReference>
<dbReference type="InterPro" id="IPR029063">
    <property type="entry name" value="SAM-dependent_MTases_sf"/>
</dbReference>
<dbReference type="EMBL" id="CP051139">
    <property type="protein sequence ID" value="QIW94800.1"/>
    <property type="molecule type" value="Genomic_DNA"/>
</dbReference>
<dbReference type="InterPro" id="IPR050508">
    <property type="entry name" value="Methyltransf_Superfamily"/>
</dbReference>
<feature type="region of interest" description="Disordered" evidence="1">
    <location>
        <begin position="18"/>
        <end position="56"/>
    </location>
</feature>